<name>A0A9P4WQD0_9PLEO</name>
<dbReference type="InterPro" id="IPR020946">
    <property type="entry name" value="Flavin_mOase-like"/>
</dbReference>
<dbReference type="PANTHER" id="PTHR43098:SF5">
    <property type="entry name" value="DUAL-FUNCTIONAL MONOOXYGENASE_METHYLTRANSFERASE PSOF"/>
    <property type="match status" value="1"/>
</dbReference>
<dbReference type="AlphaFoldDB" id="A0A9P4WQD0"/>
<reference evidence="5" key="1">
    <citation type="submission" date="2019-04" db="EMBL/GenBank/DDBJ databases">
        <title>Sequencing of skin fungus with MAO and IRED activity.</title>
        <authorList>
            <person name="Marsaioli A.J."/>
            <person name="Bonatto J.M.C."/>
            <person name="Reis Junior O."/>
        </authorList>
    </citation>
    <scope>NUCLEOTIDE SEQUENCE</scope>
    <source>
        <strain evidence="5">28M1</strain>
    </source>
</reference>
<keyword evidence="4" id="KW-0560">Oxidoreductase</keyword>
<proteinExistence type="predicted"/>
<dbReference type="Gene3D" id="3.50.50.60">
    <property type="entry name" value="FAD/NAD(P)-binding domain"/>
    <property type="match status" value="1"/>
</dbReference>
<keyword evidence="2" id="KW-0274">FAD</keyword>
<dbReference type="GO" id="GO:0004499">
    <property type="term" value="F:N,N-dimethylaniline monooxygenase activity"/>
    <property type="evidence" value="ECO:0007669"/>
    <property type="project" value="InterPro"/>
</dbReference>
<keyword evidence="1" id="KW-0285">Flavoprotein</keyword>
<dbReference type="GO" id="GO:0050661">
    <property type="term" value="F:NADP binding"/>
    <property type="evidence" value="ECO:0007669"/>
    <property type="project" value="InterPro"/>
</dbReference>
<protein>
    <submittedName>
        <fullName evidence="5">Uncharacterized protein</fullName>
    </submittedName>
</protein>
<dbReference type="EMBL" id="SWKV01000037">
    <property type="protein sequence ID" value="KAF3038335.1"/>
    <property type="molecule type" value="Genomic_DNA"/>
</dbReference>
<organism evidence="5 6">
    <name type="scientific">Didymella heteroderae</name>
    <dbReference type="NCBI Taxonomy" id="1769908"/>
    <lineage>
        <taxon>Eukaryota</taxon>
        <taxon>Fungi</taxon>
        <taxon>Dikarya</taxon>
        <taxon>Ascomycota</taxon>
        <taxon>Pezizomycotina</taxon>
        <taxon>Dothideomycetes</taxon>
        <taxon>Pleosporomycetidae</taxon>
        <taxon>Pleosporales</taxon>
        <taxon>Pleosporineae</taxon>
        <taxon>Didymellaceae</taxon>
        <taxon>Didymella</taxon>
    </lineage>
</organism>
<dbReference type="InterPro" id="IPR050775">
    <property type="entry name" value="FAD-binding_Monooxygenases"/>
</dbReference>
<dbReference type="Proteomes" id="UP000758155">
    <property type="component" value="Unassembled WGS sequence"/>
</dbReference>
<sequence>MWSFVDAEGKEYTSRFFLSCLGFFSAPILPAIPGVHDFQGEAFHNSRWSANLDISREFADKRIGNIGTGVTGIQTVIAISKKTGFKSLSIFQRTTNWSAPLRNFEVAPEQMDIYRTEYDSVFKTCAETSTCFMHQTDPRKYSEVTDKERLALWEKMYNAPGFGKWLGVFSNTYTDWQAIELYSKYMVDKIRQRVHDPGTADSLIPKNHGLGTRCVPLESDYSEAYNATNINLVYLQKIPHYYFRGR</sequence>
<gene>
    <name evidence="5" type="ORF">E8E12_006939</name>
</gene>
<evidence type="ECO:0000256" key="3">
    <source>
        <dbReference type="ARBA" id="ARBA00022857"/>
    </source>
</evidence>
<keyword evidence="3" id="KW-0521">NADP</keyword>
<dbReference type="SUPFAM" id="SSF51905">
    <property type="entry name" value="FAD/NAD(P)-binding domain"/>
    <property type="match status" value="1"/>
</dbReference>
<evidence type="ECO:0000313" key="5">
    <source>
        <dbReference type="EMBL" id="KAF3038335.1"/>
    </source>
</evidence>
<accession>A0A9P4WQD0</accession>
<evidence type="ECO:0000256" key="1">
    <source>
        <dbReference type="ARBA" id="ARBA00022630"/>
    </source>
</evidence>
<dbReference type="OrthoDB" id="66881at2759"/>
<dbReference type="Pfam" id="PF00743">
    <property type="entry name" value="FMO-like"/>
    <property type="match status" value="1"/>
</dbReference>
<keyword evidence="6" id="KW-1185">Reference proteome</keyword>
<evidence type="ECO:0000313" key="6">
    <source>
        <dbReference type="Proteomes" id="UP000758155"/>
    </source>
</evidence>
<comment type="caution">
    <text evidence="5">The sequence shown here is derived from an EMBL/GenBank/DDBJ whole genome shotgun (WGS) entry which is preliminary data.</text>
</comment>
<dbReference type="InterPro" id="IPR036188">
    <property type="entry name" value="FAD/NAD-bd_sf"/>
</dbReference>
<dbReference type="GO" id="GO:0050660">
    <property type="term" value="F:flavin adenine dinucleotide binding"/>
    <property type="evidence" value="ECO:0007669"/>
    <property type="project" value="InterPro"/>
</dbReference>
<evidence type="ECO:0000256" key="4">
    <source>
        <dbReference type="ARBA" id="ARBA00023002"/>
    </source>
</evidence>
<dbReference type="PANTHER" id="PTHR43098">
    <property type="entry name" value="L-ORNITHINE N(5)-MONOOXYGENASE-RELATED"/>
    <property type="match status" value="1"/>
</dbReference>
<evidence type="ECO:0000256" key="2">
    <source>
        <dbReference type="ARBA" id="ARBA00022827"/>
    </source>
</evidence>